<dbReference type="SMART" id="SM00813">
    <property type="entry name" value="Alpha-L-AF_C"/>
    <property type="match status" value="1"/>
</dbReference>
<evidence type="ECO:0000256" key="3">
    <source>
        <dbReference type="ARBA" id="ARBA00011165"/>
    </source>
</evidence>
<dbReference type="Gene3D" id="2.60.40.1180">
    <property type="entry name" value="Golgi alpha-mannosidase II"/>
    <property type="match status" value="1"/>
</dbReference>
<protein>
    <recommendedName>
        <fullName evidence="4">non-reducing end alpha-L-arabinofuranosidase</fullName>
        <ecNumber evidence="4">3.2.1.55</ecNumber>
    </recommendedName>
</protein>
<keyword evidence="8" id="KW-0732">Signal</keyword>
<dbReference type="Gene3D" id="3.20.20.80">
    <property type="entry name" value="Glycosidases"/>
    <property type="match status" value="1"/>
</dbReference>
<evidence type="ECO:0000313" key="10">
    <source>
        <dbReference type="EMBL" id="MFC4310844.1"/>
    </source>
</evidence>
<organism evidence="10 11">
    <name type="scientific">Steroidobacter flavus</name>
    <dbReference type="NCBI Taxonomy" id="1842136"/>
    <lineage>
        <taxon>Bacteria</taxon>
        <taxon>Pseudomonadati</taxon>
        <taxon>Pseudomonadota</taxon>
        <taxon>Gammaproteobacteria</taxon>
        <taxon>Steroidobacterales</taxon>
        <taxon>Steroidobacteraceae</taxon>
        <taxon>Steroidobacter</taxon>
    </lineage>
</organism>
<dbReference type="SUPFAM" id="SSF51445">
    <property type="entry name" value="(Trans)glycosidases"/>
    <property type="match status" value="1"/>
</dbReference>
<dbReference type="EMBL" id="JBHSDU010000003">
    <property type="protein sequence ID" value="MFC4310844.1"/>
    <property type="molecule type" value="Genomic_DNA"/>
</dbReference>
<evidence type="ECO:0000256" key="2">
    <source>
        <dbReference type="ARBA" id="ARBA00007186"/>
    </source>
</evidence>
<keyword evidence="5" id="KW-0378">Hydrolase</keyword>
<feature type="domain" description="Alpha-L-arabinofuranosidase C-terminal" evidence="9">
    <location>
        <begin position="326"/>
        <end position="515"/>
    </location>
</feature>
<feature type="chain" id="PRO_5046871003" description="non-reducing end alpha-L-arabinofuranosidase" evidence="8">
    <location>
        <begin position="29"/>
        <end position="522"/>
    </location>
</feature>
<comment type="caution">
    <text evidence="10">The sequence shown here is derived from an EMBL/GenBank/DDBJ whole genome shotgun (WGS) entry which is preliminary data.</text>
</comment>
<evidence type="ECO:0000256" key="7">
    <source>
        <dbReference type="ARBA" id="ARBA00023295"/>
    </source>
</evidence>
<evidence type="ECO:0000256" key="1">
    <source>
        <dbReference type="ARBA" id="ARBA00001462"/>
    </source>
</evidence>
<comment type="similarity">
    <text evidence="2">Belongs to the glycosyl hydrolase 51 family.</text>
</comment>
<comment type="catalytic activity">
    <reaction evidence="1">
        <text>Hydrolysis of terminal non-reducing alpha-L-arabinofuranoside residues in alpha-L-arabinosides.</text>
        <dbReference type="EC" id="3.2.1.55"/>
    </reaction>
</comment>
<dbReference type="Pfam" id="PF22848">
    <property type="entry name" value="ASD1_dom"/>
    <property type="match status" value="1"/>
</dbReference>
<dbReference type="Proteomes" id="UP001595904">
    <property type="component" value="Unassembled WGS sequence"/>
</dbReference>
<comment type="subunit">
    <text evidence="3">Homohexamer; trimer of dimers.</text>
</comment>
<sequence length="522" mass="57823">MPILQGALRLTAALGLATLSFVPFSAGAAESAAVSVTIQADKPGAKIDRNLYGQFAEHLGHGIYEGIWVGEDSSIPNTRGYRNDVVAALKKLKVPVVRWPGGCFADEYHWREGIGPRDKRPVKVNTHWGAVEEPNSFGTHEFLDFAELIGADAYVSGNVGSGSPQEMAEWVEYITSDTKSTLAEMRRKNGREKPWRLPYFGVGNETWGCGGNMRPEYFADLYKQFATFVKAPRDNRPLKIASGANVDDYHWTEVMLSQASKHMDAYSLHYYTFPGRWENKGPSIGFTEDAWASTLNHAVRMEELVSKHSSIMDKYDPDKKVGLYVDEWGTWYDPEAGRNPGFLYQQNTLRDALVASLTLDIFHRHADRVKMANIAQMVNVLQAMILTDKEKMTLTPTYHVFEMYIPFQGATSLPAEVQSPTYSRGEWSLPQVSVSAARDAAGKLQIAFTNVDPNKSASVSTKISGVNFKSASGRILTANALDARNTFDKPESVKPAPFKASKKGNELRVELPPKSVVVVAVE</sequence>
<dbReference type="PANTHER" id="PTHR43576">
    <property type="entry name" value="ALPHA-L-ARABINOFURANOSIDASE C-RELATED"/>
    <property type="match status" value="1"/>
</dbReference>
<gene>
    <name evidence="10" type="ORF">ACFPN2_17245</name>
</gene>
<evidence type="ECO:0000256" key="8">
    <source>
        <dbReference type="SAM" id="SignalP"/>
    </source>
</evidence>
<dbReference type="PANTHER" id="PTHR43576:SF2">
    <property type="entry name" value="INTRACELLULAR EXO-ALPHA-L-ARABINOFURANOSIDASE 2"/>
    <property type="match status" value="1"/>
</dbReference>
<evidence type="ECO:0000256" key="5">
    <source>
        <dbReference type="ARBA" id="ARBA00022801"/>
    </source>
</evidence>
<keyword evidence="7" id="KW-0326">Glycosidase</keyword>
<dbReference type="SUPFAM" id="SSF51011">
    <property type="entry name" value="Glycosyl hydrolase domain"/>
    <property type="match status" value="1"/>
</dbReference>
<name>A0ABV8SWL7_9GAMM</name>
<evidence type="ECO:0000256" key="6">
    <source>
        <dbReference type="ARBA" id="ARBA00023277"/>
    </source>
</evidence>
<dbReference type="Pfam" id="PF06964">
    <property type="entry name" value="Alpha-L-AF_C"/>
    <property type="match status" value="1"/>
</dbReference>
<dbReference type="InterPro" id="IPR010720">
    <property type="entry name" value="Alpha-L-AF_C"/>
</dbReference>
<dbReference type="InterPro" id="IPR017853">
    <property type="entry name" value="GH"/>
</dbReference>
<dbReference type="InterPro" id="IPR013780">
    <property type="entry name" value="Glyco_hydro_b"/>
</dbReference>
<dbReference type="RefSeq" id="WP_380598685.1">
    <property type="nucleotide sequence ID" value="NZ_JBHSDU010000003.1"/>
</dbReference>
<accession>A0ABV8SWL7</accession>
<feature type="signal peptide" evidence="8">
    <location>
        <begin position="1"/>
        <end position="28"/>
    </location>
</feature>
<evidence type="ECO:0000259" key="9">
    <source>
        <dbReference type="SMART" id="SM00813"/>
    </source>
</evidence>
<proteinExistence type="inferred from homology"/>
<reference evidence="11" key="1">
    <citation type="journal article" date="2019" name="Int. J. Syst. Evol. Microbiol.">
        <title>The Global Catalogue of Microorganisms (GCM) 10K type strain sequencing project: providing services to taxonomists for standard genome sequencing and annotation.</title>
        <authorList>
            <consortium name="The Broad Institute Genomics Platform"/>
            <consortium name="The Broad Institute Genome Sequencing Center for Infectious Disease"/>
            <person name="Wu L."/>
            <person name="Ma J."/>
        </authorList>
    </citation>
    <scope>NUCLEOTIDE SEQUENCE [LARGE SCALE GENOMIC DNA]</scope>
    <source>
        <strain evidence="11">CGMCC 1.10759</strain>
    </source>
</reference>
<dbReference type="InterPro" id="IPR055235">
    <property type="entry name" value="ASD1_cat"/>
</dbReference>
<keyword evidence="11" id="KW-1185">Reference proteome</keyword>
<evidence type="ECO:0000313" key="11">
    <source>
        <dbReference type="Proteomes" id="UP001595904"/>
    </source>
</evidence>
<evidence type="ECO:0000256" key="4">
    <source>
        <dbReference type="ARBA" id="ARBA00012670"/>
    </source>
</evidence>
<keyword evidence="6" id="KW-0119">Carbohydrate metabolism</keyword>
<dbReference type="EC" id="3.2.1.55" evidence="4"/>